<organism evidence="4 5">
    <name type="scientific">Bacillus cereus</name>
    <dbReference type="NCBI Taxonomy" id="1396"/>
    <lineage>
        <taxon>Bacteria</taxon>
        <taxon>Bacillati</taxon>
        <taxon>Bacillota</taxon>
        <taxon>Bacilli</taxon>
        <taxon>Bacillales</taxon>
        <taxon>Bacillaceae</taxon>
        <taxon>Bacillus</taxon>
        <taxon>Bacillus cereus group</taxon>
    </lineage>
</organism>
<dbReference type="InterPro" id="IPR000868">
    <property type="entry name" value="Isochorismatase-like_dom"/>
</dbReference>
<evidence type="ECO:0000256" key="2">
    <source>
        <dbReference type="ARBA" id="ARBA00022801"/>
    </source>
</evidence>
<dbReference type="AlphaFoldDB" id="A0A9X6UFT6"/>
<dbReference type="Pfam" id="PF00857">
    <property type="entry name" value="Isochorismatase"/>
    <property type="match status" value="1"/>
</dbReference>
<name>A0A9X6UFT6_BACCE</name>
<comment type="similarity">
    <text evidence="1">Belongs to the isochorismatase family.</text>
</comment>
<sequence>MKKALILIDIQREYTTEGRPFYIESIAQSLDNAKKMLEKARKENWFIVHVRHIQEGEIFNGNDYSYFVTDFEPQVGEQQVIKSKFSCFSSLEFTQFLDQKQQWEWFVIGYGSTMCCLSTIIDGYHRGYNFTFVHDASCAKKTENFSEEVNHRFATEHIRTFGNVCSLRDIG</sequence>
<proteinExistence type="inferred from homology"/>
<dbReference type="GO" id="GO:0016787">
    <property type="term" value="F:hydrolase activity"/>
    <property type="evidence" value="ECO:0007669"/>
    <property type="project" value="UniProtKB-KW"/>
</dbReference>
<dbReference type="CDD" id="cd00431">
    <property type="entry name" value="cysteine_hydrolases"/>
    <property type="match status" value="1"/>
</dbReference>
<dbReference type="InterPro" id="IPR036380">
    <property type="entry name" value="Isochorismatase-like_sf"/>
</dbReference>
<protein>
    <recommendedName>
        <fullName evidence="3">Isochorismatase-like domain-containing protein</fullName>
    </recommendedName>
</protein>
<evidence type="ECO:0000256" key="1">
    <source>
        <dbReference type="ARBA" id="ARBA00006336"/>
    </source>
</evidence>
<dbReference type="EMBL" id="NUAN01000016">
    <property type="protein sequence ID" value="PEO02390.1"/>
    <property type="molecule type" value="Genomic_DNA"/>
</dbReference>
<dbReference type="Proteomes" id="UP000220691">
    <property type="component" value="Unassembled WGS sequence"/>
</dbReference>
<evidence type="ECO:0000313" key="5">
    <source>
        <dbReference type="Proteomes" id="UP000220691"/>
    </source>
</evidence>
<evidence type="ECO:0000259" key="3">
    <source>
        <dbReference type="Pfam" id="PF00857"/>
    </source>
</evidence>
<dbReference type="RefSeq" id="WP_098125848.1">
    <property type="nucleotide sequence ID" value="NZ_NUAN01000016.1"/>
</dbReference>
<reference evidence="4 5" key="1">
    <citation type="submission" date="2017-09" db="EMBL/GenBank/DDBJ databases">
        <title>Large-scale bioinformatics analysis of Bacillus genomes uncovers conserved roles of natural products in bacterial physiology.</title>
        <authorList>
            <consortium name="Agbiome Team Llc"/>
            <person name="Bleich R.M."/>
            <person name="Kirk G.J."/>
            <person name="Santa Maria K.C."/>
            <person name="Allen S.E."/>
            <person name="Farag S."/>
            <person name="Shank E.A."/>
            <person name="Bowers A."/>
        </authorList>
    </citation>
    <scope>NUCLEOTIDE SEQUENCE [LARGE SCALE GENOMIC DNA]</scope>
    <source>
        <strain evidence="4 5">AFS027647</strain>
    </source>
</reference>
<dbReference type="InterPro" id="IPR050272">
    <property type="entry name" value="Isochorismatase-like_hydrls"/>
</dbReference>
<accession>A0A9X6UFT6</accession>
<keyword evidence="2" id="KW-0378">Hydrolase</keyword>
<feature type="domain" description="Isochorismatase-like" evidence="3">
    <location>
        <begin position="4"/>
        <end position="167"/>
    </location>
</feature>
<dbReference type="SUPFAM" id="SSF52499">
    <property type="entry name" value="Isochorismatase-like hydrolases"/>
    <property type="match status" value="1"/>
</dbReference>
<comment type="caution">
    <text evidence="4">The sequence shown here is derived from an EMBL/GenBank/DDBJ whole genome shotgun (WGS) entry which is preliminary data.</text>
</comment>
<evidence type="ECO:0000313" key="4">
    <source>
        <dbReference type="EMBL" id="PEO02390.1"/>
    </source>
</evidence>
<gene>
    <name evidence="4" type="ORF">CN553_01950</name>
</gene>
<dbReference type="Gene3D" id="3.40.50.850">
    <property type="entry name" value="Isochorismatase-like"/>
    <property type="match status" value="1"/>
</dbReference>
<dbReference type="PANTHER" id="PTHR43540">
    <property type="entry name" value="PEROXYUREIDOACRYLATE/UREIDOACRYLATE AMIDOHYDROLASE-RELATED"/>
    <property type="match status" value="1"/>
</dbReference>